<proteinExistence type="predicted"/>
<protein>
    <submittedName>
        <fullName evidence="2">Uncharacterized protein</fullName>
    </submittedName>
</protein>
<feature type="compositionally biased region" description="Polar residues" evidence="1">
    <location>
        <begin position="45"/>
        <end position="59"/>
    </location>
</feature>
<evidence type="ECO:0000313" key="3">
    <source>
        <dbReference type="Proteomes" id="UP000699042"/>
    </source>
</evidence>
<dbReference type="Proteomes" id="UP000699042">
    <property type="component" value="Unassembled WGS sequence"/>
</dbReference>
<accession>A0A9P7U936</accession>
<comment type="caution">
    <text evidence="2">The sequence shown here is derived from an EMBL/GenBank/DDBJ whole genome shotgun (WGS) entry which is preliminary data.</text>
</comment>
<dbReference type="AlphaFoldDB" id="A0A9P7U936"/>
<dbReference type="EMBL" id="JAESDN010000010">
    <property type="protein sequence ID" value="KAG7044998.1"/>
    <property type="molecule type" value="Genomic_DNA"/>
</dbReference>
<reference evidence="2" key="1">
    <citation type="submission" date="2021-05" db="EMBL/GenBank/DDBJ databases">
        <title>Comparative genomics of three Colletotrichum scovillei strains and genetic complementation revealed genes involved fungal growth and virulence on chili pepper.</title>
        <authorList>
            <person name="Hsieh D.-K."/>
            <person name="Chuang S.-C."/>
            <person name="Chen C.-Y."/>
            <person name="Chao Y.-T."/>
            <person name="Lu M.-Y.J."/>
            <person name="Lee M.-H."/>
            <person name="Shih M.-C."/>
        </authorList>
    </citation>
    <scope>NUCLEOTIDE SEQUENCE</scope>
    <source>
        <strain evidence="2">Coll-153</strain>
    </source>
</reference>
<organism evidence="2 3">
    <name type="scientific">Colletotrichum scovillei</name>
    <dbReference type="NCBI Taxonomy" id="1209932"/>
    <lineage>
        <taxon>Eukaryota</taxon>
        <taxon>Fungi</taxon>
        <taxon>Dikarya</taxon>
        <taxon>Ascomycota</taxon>
        <taxon>Pezizomycotina</taxon>
        <taxon>Sordariomycetes</taxon>
        <taxon>Hypocreomycetidae</taxon>
        <taxon>Glomerellales</taxon>
        <taxon>Glomerellaceae</taxon>
        <taxon>Colletotrichum</taxon>
        <taxon>Colletotrichum acutatum species complex</taxon>
    </lineage>
</organism>
<evidence type="ECO:0000313" key="2">
    <source>
        <dbReference type="EMBL" id="KAG7044998.1"/>
    </source>
</evidence>
<feature type="non-terminal residue" evidence="2">
    <location>
        <position position="1"/>
    </location>
</feature>
<gene>
    <name evidence="2" type="ORF">JMJ77_004456</name>
</gene>
<keyword evidence="3" id="KW-1185">Reference proteome</keyword>
<name>A0A9P7U936_9PEZI</name>
<sequence>MARSPDLSSTFRVCMSAASTTISSTTSHPRPSLAVSRKSVVIQCSGPSHLTRDSGNSRA</sequence>
<feature type="region of interest" description="Disordered" evidence="1">
    <location>
        <begin position="19"/>
        <end position="59"/>
    </location>
</feature>
<evidence type="ECO:0000256" key="1">
    <source>
        <dbReference type="SAM" id="MobiDB-lite"/>
    </source>
</evidence>